<keyword evidence="3" id="KW-0813">Transport</keyword>
<evidence type="ECO:0000256" key="11">
    <source>
        <dbReference type="ARBA" id="ARBA00023136"/>
    </source>
</evidence>
<feature type="non-terminal residue" evidence="16">
    <location>
        <position position="1"/>
    </location>
</feature>
<comment type="similarity">
    <text evidence="12">Belongs to the cytochrome b561 family.</text>
</comment>
<evidence type="ECO:0000256" key="14">
    <source>
        <dbReference type="SAM" id="Phobius"/>
    </source>
</evidence>
<evidence type="ECO:0000256" key="2">
    <source>
        <dbReference type="ARBA" id="ARBA00004651"/>
    </source>
</evidence>
<keyword evidence="7" id="KW-0479">Metal-binding</keyword>
<feature type="transmembrane region" description="Helical" evidence="14">
    <location>
        <begin position="62"/>
        <end position="84"/>
    </location>
</feature>
<evidence type="ECO:0000256" key="12">
    <source>
        <dbReference type="ARBA" id="ARBA00037975"/>
    </source>
</evidence>
<feature type="region of interest" description="Disordered" evidence="13">
    <location>
        <begin position="1"/>
        <end position="46"/>
    </location>
</feature>
<sequence>APAERSRSQPDQSKDGDQVGRKEKDLYELGGDEGHQATTFSPGRRSLRTAMTEKHPTARWHFAIRVLHWFMVAALAWQAVVALGPMKGAGVIAMTWLPTHISIGVTVFCILVLRLVTRAVTKAPLRQAHWLVRSAGASVHACLYGLILSIVITGWLAYRPMPLMPPARLFGFLPIPRAPNVAGLTARDFIAIHDALFWILAALVGLHILAALIHSVLFRDGVMKGMLFGR</sequence>
<evidence type="ECO:0000256" key="6">
    <source>
        <dbReference type="ARBA" id="ARBA00022692"/>
    </source>
</evidence>
<keyword evidence="8" id="KW-0249">Electron transport</keyword>
<keyword evidence="5" id="KW-0349">Heme</keyword>
<keyword evidence="4" id="KW-1003">Cell membrane</keyword>
<name>A0ABU4XW45_9HYPH</name>
<feature type="compositionally biased region" description="Basic and acidic residues" evidence="13">
    <location>
        <begin position="1"/>
        <end position="35"/>
    </location>
</feature>
<dbReference type="PANTHER" id="PTHR30529">
    <property type="entry name" value="CYTOCHROME B561"/>
    <property type="match status" value="1"/>
</dbReference>
<dbReference type="InterPro" id="IPR052168">
    <property type="entry name" value="Cytochrome_b561_oxidase"/>
</dbReference>
<evidence type="ECO:0000259" key="15">
    <source>
        <dbReference type="Pfam" id="PF01292"/>
    </source>
</evidence>
<feature type="transmembrane region" description="Helical" evidence="14">
    <location>
        <begin position="137"/>
        <end position="158"/>
    </location>
</feature>
<keyword evidence="9 14" id="KW-1133">Transmembrane helix</keyword>
<reference evidence="16 17" key="1">
    <citation type="submission" date="2023-08" db="EMBL/GenBank/DDBJ databases">
        <title>Implementing the SeqCode for naming new Mesorhizobium species isolated from Vachellia karroo root nodules.</title>
        <authorList>
            <person name="Van Lill M."/>
        </authorList>
    </citation>
    <scope>NUCLEOTIDE SEQUENCE [LARGE SCALE GENOMIC DNA]</scope>
    <source>
        <strain evidence="16 17">VK24D</strain>
    </source>
</reference>
<dbReference type="RefSeq" id="WP_320287284.1">
    <property type="nucleotide sequence ID" value="NZ_JAVIIW010000009.1"/>
</dbReference>
<evidence type="ECO:0000256" key="5">
    <source>
        <dbReference type="ARBA" id="ARBA00022617"/>
    </source>
</evidence>
<evidence type="ECO:0000256" key="10">
    <source>
        <dbReference type="ARBA" id="ARBA00023004"/>
    </source>
</evidence>
<evidence type="ECO:0000256" key="7">
    <source>
        <dbReference type="ARBA" id="ARBA00022723"/>
    </source>
</evidence>
<dbReference type="InterPro" id="IPR016174">
    <property type="entry name" value="Di-haem_cyt_TM"/>
</dbReference>
<gene>
    <name evidence="16" type="ORF">RFN28_10580</name>
</gene>
<accession>A0ABU4XW45</accession>
<evidence type="ECO:0000313" key="16">
    <source>
        <dbReference type="EMBL" id="MDX8478922.1"/>
    </source>
</evidence>
<keyword evidence="6 14" id="KW-0812">Transmembrane</keyword>
<comment type="subcellular location">
    <subcellularLocation>
        <location evidence="2">Cell membrane</location>
        <topology evidence="2">Multi-pass membrane protein</topology>
    </subcellularLocation>
</comment>
<evidence type="ECO:0000256" key="1">
    <source>
        <dbReference type="ARBA" id="ARBA00001970"/>
    </source>
</evidence>
<evidence type="ECO:0000256" key="9">
    <source>
        <dbReference type="ARBA" id="ARBA00022989"/>
    </source>
</evidence>
<protein>
    <submittedName>
        <fullName evidence="16">Cytochrome b/b6 domain-containing protein</fullName>
    </submittedName>
</protein>
<feature type="transmembrane region" description="Helical" evidence="14">
    <location>
        <begin position="96"/>
        <end position="116"/>
    </location>
</feature>
<evidence type="ECO:0000256" key="3">
    <source>
        <dbReference type="ARBA" id="ARBA00022448"/>
    </source>
</evidence>
<dbReference type="EMBL" id="JAVIIW010000009">
    <property type="protein sequence ID" value="MDX8478922.1"/>
    <property type="molecule type" value="Genomic_DNA"/>
</dbReference>
<feature type="domain" description="Cytochrome b561 bacterial/Ni-hydrogenase" evidence="15">
    <location>
        <begin position="59"/>
        <end position="229"/>
    </location>
</feature>
<organism evidence="16 17">
    <name type="scientific">Mesorhizobium album</name>
    <dbReference type="NCBI Taxonomy" id="3072314"/>
    <lineage>
        <taxon>Bacteria</taxon>
        <taxon>Pseudomonadati</taxon>
        <taxon>Pseudomonadota</taxon>
        <taxon>Alphaproteobacteria</taxon>
        <taxon>Hyphomicrobiales</taxon>
        <taxon>Phyllobacteriaceae</taxon>
        <taxon>Mesorhizobium</taxon>
    </lineage>
</organism>
<keyword evidence="10" id="KW-0408">Iron</keyword>
<dbReference type="PANTHER" id="PTHR30529:SF1">
    <property type="entry name" value="CYTOCHROME B561 HOMOLOG 2"/>
    <property type="match status" value="1"/>
</dbReference>
<keyword evidence="11 14" id="KW-0472">Membrane</keyword>
<proteinExistence type="inferred from homology"/>
<keyword evidence="17" id="KW-1185">Reference proteome</keyword>
<comment type="caution">
    <text evidence="16">The sequence shown here is derived from an EMBL/GenBank/DDBJ whole genome shotgun (WGS) entry which is preliminary data.</text>
</comment>
<evidence type="ECO:0000256" key="8">
    <source>
        <dbReference type="ARBA" id="ARBA00022982"/>
    </source>
</evidence>
<dbReference type="Proteomes" id="UP001287059">
    <property type="component" value="Unassembled WGS sequence"/>
</dbReference>
<comment type="cofactor">
    <cofactor evidence="1">
        <name>heme b</name>
        <dbReference type="ChEBI" id="CHEBI:60344"/>
    </cofactor>
</comment>
<evidence type="ECO:0000313" key="17">
    <source>
        <dbReference type="Proteomes" id="UP001287059"/>
    </source>
</evidence>
<evidence type="ECO:0000256" key="4">
    <source>
        <dbReference type="ARBA" id="ARBA00022475"/>
    </source>
</evidence>
<feature type="transmembrane region" description="Helical" evidence="14">
    <location>
        <begin position="195"/>
        <end position="218"/>
    </location>
</feature>
<dbReference type="SUPFAM" id="SSF81342">
    <property type="entry name" value="Transmembrane di-heme cytochromes"/>
    <property type="match status" value="1"/>
</dbReference>
<dbReference type="InterPro" id="IPR011577">
    <property type="entry name" value="Cyt_b561_bac/Ni-Hgenase"/>
</dbReference>
<evidence type="ECO:0000256" key="13">
    <source>
        <dbReference type="SAM" id="MobiDB-lite"/>
    </source>
</evidence>
<dbReference type="Pfam" id="PF01292">
    <property type="entry name" value="Ni_hydr_CYTB"/>
    <property type="match status" value="1"/>
</dbReference>